<keyword evidence="2" id="KW-1185">Reference proteome</keyword>
<dbReference type="RefSeq" id="YP_010056235.1">
    <property type="nucleotide sequence ID" value="NC_054675.1"/>
</dbReference>
<accession>A0A5J6D8C4</accession>
<dbReference type="Proteomes" id="UP000327512">
    <property type="component" value="Segment"/>
</dbReference>
<protein>
    <submittedName>
        <fullName evidence="1">Uncharacterized protein</fullName>
    </submittedName>
</protein>
<evidence type="ECO:0000313" key="2">
    <source>
        <dbReference type="Proteomes" id="UP000327512"/>
    </source>
</evidence>
<dbReference type="EMBL" id="MN204498">
    <property type="protein sequence ID" value="QEQ94087.1"/>
    <property type="molecule type" value="Genomic_DNA"/>
</dbReference>
<reference evidence="1 2" key="1">
    <citation type="submission" date="2019-07" db="EMBL/GenBank/DDBJ databases">
        <authorList>
            <person name="Gordon L.L."/>
            <person name="Schein S.C."/>
            <person name="Shalon N."/>
            <person name="Whiting F."/>
            <person name="Shaffer C.D."/>
            <person name="Weston-Hafer K.A."/>
            <person name="Garlena R.A."/>
            <person name="Russell D.A."/>
            <person name="Pope W.H."/>
            <person name="Jacobs-Sera D."/>
            <person name="Hendrix R.W."/>
            <person name="Hatfull G.F."/>
        </authorList>
    </citation>
    <scope>NUCLEOTIDE SEQUENCE [LARGE SCALE GENOMIC DNA]</scope>
</reference>
<gene>
    <name evidence="1" type="primary">55</name>
    <name evidence="1" type="ORF">SEA_SAFTANT_55</name>
</gene>
<dbReference type="GeneID" id="64472177"/>
<organism evidence="1 2">
    <name type="scientific">Streptomyces phage Saftant</name>
    <dbReference type="NCBI Taxonomy" id="2601693"/>
    <lineage>
        <taxon>Viruses</taxon>
        <taxon>Duplodnaviria</taxon>
        <taxon>Heunggongvirae</taxon>
        <taxon>Uroviricota</taxon>
        <taxon>Caudoviricetes</taxon>
        <taxon>Arquatrovirinae</taxon>
        <taxon>Camvirus</taxon>
        <taxon>Camvirus saftant</taxon>
    </lineage>
</organism>
<dbReference type="KEGG" id="vg:64472177"/>
<proteinExistence type="predicted"/>
<sequence length="73" mass="8107">MSYEITPEDALLSMSQKLGIPPSEPVVVLDMVESLIEEHRKLRLRHAAMIRKAQSQHPNTLAAVAAAFARRAD</sequence>
<name>A0A5J6D8C4_9CAUD</name>
<evidence type="ECO:0000313" key="1">
    <source>
        <dbReference type="EMBL" id="QEQ94087.1"/>
    </source>
</evidence>